<gene>
    <name evidence="2" type="ORF">AVEN_94383_1</name>
</gene>
<evidence type="ECO:0000313" key="2">
    <source>
        <dbReference type="EMBL" id="GBM25945.1"/>
    </source>
</evidence>
<feature type="chain" id="PRO_5021235833" evidence="1">
    <location>
        <begin position="21"/>
        <end position="103"/>
    </location>
</feature>
<keyword evidence="1" id="KW-0732">Signal</keyword>
<protein>
    <submittedName>
        <fullName evidence="2">Uncharacterized protein</fullName>
    </submittedName>
</protein>
<feature type="signal peptide" evidence="1">
    <location>
        <begin position="1"/>
        <end position="20"/>
    </location>
</feature>
<sequence>MFVSAALVVLFHRLETLMKALSMFNSYSPKILEELIKVTKQEIELYTRVAPELTKNQQHSNNQNLIVISLSVMQKICITALKESHASSFIFLTNSRPRTRSPI</sequence>
<accession>A0A4Y2EDL7</accession>
<dbReference type="Proteomes" id="UP000499080">
    <property type="component" value="Unassembled WGS sequence"/>
</dbReference>
<dbReference type="EMBL" id="BGPR01000549">
    <property type="protein sequence ID" value="GBM25945.1"/>
    <property type="molecule type" value="Genomic_DNA"/>
</dbReference>
<keyword evidence="3" id="KW-1185">Reference proteome</keyword>
<proteinExistence type="predicted"/>
<organism evidence="2 3">
    <name type="scientific">Araneus ventricosus</name>
    <name type="common">Orbweaver spider</name>
    <name type="synonym">Epeira ventricosa</name>
    <dbReference type="NCBI Taxonomy" id="182803"/>
    <lineage>
        <taxon>Eukaryota</taxon>
        <taxon>Metazoa</taxon>
        <taxon>Ecdysozoa</taxon>
        <taxon>Arthropoda</taxon>
        <taxon>Chelicerata</taxon>
        <taxon>Arachnida</taxon>
        <taxon>Araneae</taxon>
        <taxon>Araneomorphae</taxon>
        <taxon>Entelegynae</taxon>
        <taxon>Araneoidea</taxon>
        <taxon>Araneidae</taxon>
        <taxon>Araneus</taxon>
    </lineage>
</organism>
<comment type="caution">
    <text evidence="2">The sequence shown here is derived from an EMBL/GenBank/DDBJ whole genome shotgun (WGS) entry which is preliminary data.</text>
</comment>
<name>A0A4Y2EDL7_ARAVE</name>
<evidence type="ECO:0000313" key="3">
    <source>
        <dbReference type="Proteomes" id="UP000499080"/>
    </source>
</evidence>
<reference evidence="2 3" key="1">
    <citation type="journal article" date="2019" name="Sci. Rep.">
        <title>Orb-weaving spider Araneus ventricosus genome elucidates the spidroin gene catalogue.</title>
        <authorList>
            <person name="Kono N."/>
            <person name="Nakamura H."/>
            <person name="Ohtoshi R."/>
            <person name="Moran D.A.P."/>
            <person name="Shinohara A."/>
            <person name="Yoshida Y."/>
            <person name="Fujiwara M."/>
            <person name="Mori M."/>
            <person name="Tomita M."/>
            <person name="Arakawa K."/>
        </authorList>
    </citation>
    <scope>NUCLEOTIDE SEQUENCE [LARGE SCALE GENOMIC DNA]</scope>
</reference>
<evidence type="ECO:0000256" key="1">
    <source>
        <dbReference type="SAM" id="SignalP"/>
    </source>
</evidence>
<dbReference type="AlphaFoldDB" id="A0A4Y2EDL7"/>